<feature type="region of interest" description="Disordered" evidence="1">
    <location>
        <begin position="1"/>
        <end position="36"/>
    </location>
</feature>
<dbReference type="InterPro" id="IPR000904">
    <property type="entry name" value="Sec7_dom"/>
</dbReference>
<reference evidence="4" key="1">
    <citation type="journal article" date="2018" name="Genome Biol. Evol.">
        <title>Genomics and development of Lentinus tigrinus, a white-rot wood-decaying mushroom with dimorphic fruiting bodies.</title>
        <authorList>
            <person name="Wu B."/>
            <person name="Xu Z."/>
            <person name="Knudson A."/>
            <person name="Carlson A."/>
            <person name="Chen N."/>
            <person name="Kovaka S."/>
            <person name="LaButti K."/>
            <person name="Lipzen A."/>
            <person name="Pennachio C."/>
            <person name="Riley R."/>
            <person name="Schakwitz W."/>
            <person name="Umezawa K."/>
            <person name="Ohm R.A."/>
            <person name="Grigoriev I.V."/>
            <person name="Nagy L.G."/>
            <person name="Gibbons J."/>
            <person name="Hibbett D."/>
        </authorList>
    </citation>
    <scope>NUCLEOTIDE SEQUENCE [LARGE SCALE GENOMIC DNA]</scope>
    <source>
        <strain evidence="4">ALCF2SS1-6</strain>
    </source>
</reference>
<protein>
    <recommendedName>
        <fullName evidence="6">SEC7 domain-containing protein</fullName>
    </recommendedName>
</protein>
<feature type="compositionally biased region" description="Low complexity" evidence="1">
    <location>
        <begin position="1412"/>
        <end position="1424"/>
    </location>
</feature>
<sequence length="1461" mass="159248">MVALFGLSTKGSPARTTRNPDIATPPPPYSQDHSDPAVFATETTTTTTTHVVNVTTTQTTTHFFSLPLWRRRGTPAYSPKNIAAMSTDELGVMGTPAGHALNPPTLHTRDKDLPPTPNASPPMLTPPNRLSPDVSQQESDDPTRHARKQAESRSGVASVASSRASSLQPGSRSSYAPGESPSASQPTVVLARAALGLGLPHGAPTVSASSSSSEVNTVSLFPPQSPIMSEARAPSLTIRHAKSFHREPQRVADEAPPSAIRERRRTRGLSLGPLSLMSSDTKGKQRETDIDANASDQKPLSRKSSFWSRRRVNSRPDPVLAPPSPTPQPTLPVFPPVSPFYINTPVPSPGLSANHPSELQRRHSERTRKQSLRKDDERRLPDQSPPLPPSIHTRRRRGSQRPQTADSASSPRLSFFADPRPFVASPASSPLPTPQEQPAPPPPPSQPEPRSRAQTNPPLLHRLSVNLFGGSSSNSHTPTSSGSPNILDGQGLTSPPSSLGSSRPSLSKPSVEIPRPRADEESPEGYLQRLVEAVSKAEVATVLASSPDAFHARALHVFIERFNFVGDPLDVAVRKLLMDVGLPRETQQIDRVIEAFAARYVQCNPNLFASDDHPYILAFSLIMLHTDAFNKSNKRKMTKPDYIKNTRLPGVAPEVLDCFYDNIVFAPFIFIEDPLDVNGQRGLVPEAISRRMSTINMASPGGLNGSGSTLLGKSNKIDPYYLITRNLLDDLRVDVYALVPAESPYFYQGTAGPWNEDELQRAFALATMVEVGGLDHRYLASPFFSMSVSGGPGPMFQSSLGSLPPLSQGSGGMFVIKVTKVGLLLRKEDIMEGGRRALSRKWREWCVLLTGSQLLFFRDTSWAGTIQAQAERSNGQVVLPQTSLPQPDEMFSVRDTIAVFDKSYTKYAHTLRLVMPDGRHFLLQAQDEREMNEWIARINYASAFKTAGVRMRSLGLSSRDIELTGIAAAASHLKDVKHNLGKASSPVIRTWNGRLSEDLDIVSRGAGDSEPTLPPNATSTGGSRARPNTAGSIGSDPSTPPYENSSRLFKATFDEVKTELATGKWRSLDEMSIRSTRKRAYSLESVLGSPGFPPAGRSTDDAKPRLSSRPEIIKSKVEDLNSKIALARNQLDTDMRFVRNLAVLTPFQRATRDRVQAAVQNVAKRVMQVRLDIEKLVCHRDVLTADLAAEERDWQWTKKLAMRAATQKIASQREHDRVVEREAERAQEAERARLPKLTLSAYVDQTEAQPASSSPVNIPRTAKSAHPRPDSSVADSFHSAASGASSAWHGRQRSATVTLSSPHSSATTPIERGSYTASDTSFPSLESPERQRAAPLAAQNSMDSTATTEEGGTHEKFYTAPEMPEEQAEEWNKTRAAKRVSLVKLPSDLRMSILFGKHAREETSTPELSEDTAATPTSTSSPSPARRRSVSPYDQHPGGTVAMLDLQGSRRSGLGQRDDAG</sequence>
<feature type="compositionally biased region" description="Polar residues" evidence="1">
    <location>
        <begin position="1315"/>
        <end position="1324"/>
    </location>
</feature>
<feature type="compositionally biased region" description="Low complexity" evidence="1">
    <location>
        <begin position="1274"/>
        <end position="1287"/>
    </location>
</feature>
<proteinExistence type="predicted"/>
<organism evidence="4 5">
    <name type="scientific">Lentinus tigrinus ALCF2SS1-6</name>
    <dbReference type="NCBI Taxonomy" id="1328759"/>
    <lineage>
        <taxon>Eukaryota</taxon>
        <taxon>Fungi</taxon>
        <taxon>Dikarya</taxon>
        <taxon>Basidiomycota</taxon>
        <taxon>Agaricomycotina</taxon>
        <taxon>Agaricomycetes</taxon>
        <taxon>Polyporales</taxon>
        <taxon>Polyporaceae</taxon>
        <taxon>Lentinus</taxon>
    </lineage>
</organism>
<feature type="region of interest" description="Disordered" evidence="1">
    <location>
        <begin position="1246"/>
        <end position="1371"/>
    </location>
</feature>
<evidence type="ECO:0000256" key="1">
    <source>
        <dbReference type="SAM" id="MobiDB-lite"/>
    </source>
</evidence>
<evidence type="ECO:0000313" key="4">
    <source>
        <dbReference type="EMBL" id="RPD63048.1"/>
    </source>
</evidence>
<dbReference type="EMBL" id="ML122257">
    <property type="protein sequence ID" value="RPD63048.1"/>
    <property type="molecule type" value="Genomic_DNA"/>
</dbReference>
<feature type="region of interest" description="Disordered" evidence="1">
    <location>
        <begin position="1003"/>
        <end position="1045"/>
    </location>
</feature>
<feature type="compositionally biased region" description="Polar residues" evidence="1">
    <location>
        <begin position="1246"/>
        <end position="1256"/>
    </location>
</feature>
<dbReference type="PANTHER" id="PTHR10663:SF405">
    <property type="entry name" value="ARF GUANINE NUCLEOTIDE EXCHANGE FACTOR SYT1"/>
    <property type="match status" value="1"/>
</dbReference>
<dbReference type="Proteomes" id="UP000313359">
    <property type="component" value="Unassembled WGS sequence"/>
</dbReference>
<feature type="compositionally biased region" description="Basic and acidic residues" evidence="1">
    <location>
        <begin position="141"/>
        <end position="151"/>
    </location>
</feature>
<dbReference type="OrthoDB" id="430364at2759"/>
<feature type="compositionally biased region" description="Basic and acidic residues" evidence="1">
    <location>
        <begin position="372"/>
        <end position="381"/>
    </location>
</feature>
<feature type="domain" description="SEC7" evidence="3">
    <location>
        <begin position="482"/>
        <end position="666"/>
    </location>
</feature>
<gene>
    <name evidence="4" type="ORF">L227DRAFT_522019</name>
</gene>
<dbReference type="PROSITE" id="PS50190">
    <property type="entry name" value="SEC7"/>
    <property type="match status" value="1"/>
</dbReference>
<feature type="compositionally biased region" description="Low complexity" evidence="1">
    <location>
        <begin position="268"/>
        <end position="279"/>
    </location>
</feature>
<dbReference type="SMART" id="SM00222">
    <property type="entry name" value="Sec7"/>
    <property type="match status" value="1"/>
</dbReference>
<dbReference type="InterPro" id="IPR001849">
    <property type="entry name" value="PH_domain"/>
</dbReference>
<accession>A0A5C2SIE0</accession>
<dbReference type="GO" id="GO:0032012">
    <property type="term" value="P:regulation of ARF protein signal transduction"/>
    <property type="evidence" value="ECO:0007669"/>
    <property type="project" value="InterPro"/>
</dbReference>
<dbReference type="InterPro" id="IPR023394">
    <property type="entry name" value="Sec7_C_sf"/>
</dbReference>
<feature type="compositionally biased region" description="Polar residues" evidence="1">
    <location>
        <begin position="294"/>
        <end position="307"/>
    </location>
</feature>
<dbReference type="Gene3D" id="2.30.29.30">
    <property type="entry name" value="Pleckstrin-homology domain (PH domain)/Phosphotyrosine-binding domain (PTB)"/>
    <property type="match status" value="1"/>
</dbReference>
<feature type="compositionally biased region" description="Polar residues" evidence="1">
    <location>
        <begin position="1338"/>
        <end position="1350"/>
    </location>
</feature>
<feature type="compositionally biased region" description="Polar residues" evidence="1">
    <location>
        <begin position="1293"/>
        <end position="1308"/>
    </location>
</feature>
<dbReference type="SUPFAM" id="SSF50729">
    <property type="entry name" value="PH domain-like"/>
    <property type="match status" value="1"/>
</dbReference>
<dbReference type="PANTHER" id="PTHR10663">
    <property type="entry name" value="GUANYL-NUCLEOTIDE EXCHANGE FACTOR"/>
    <property type="match status" value="1"/>
</dbReference>
<dbReference type="InterPro" id="IPR041681">
    <property type="entry name" value="PH_9"/>
</dbReference>
<feature type="compositionally biased region" description="Polar residues" evidence="1">
    <location>
        <begin position="400"/>
        <end position="412"/>
    </location>
</feature>
<feature type="compositionally biased region" description="Low complexity" evidence="1">
    <location>
        <begin position="152"/>
        <end position="166"/>
    </location>
</feature>
<dbReference type="InterPro" id="IPR035999">
    <property type="entry name" value="Sec7_dom_sf"/>
</dbReference>
<feature type="compositionally biased region" description="Pro residues" evidence="1">
    <location>
        <begin position="114"/>
        <end position="125"/>
    </location>
</feature>
<evidence type="ECO:0000259" key="3">
    <source>
        <dbReference type="PROSITE" id="PS50190"/>
    </source>
</evidence>
<dbReference type="Pfam" id="PF15410">
    <property type="entry name" value="PH_9"/>
    <property type="match status" value="1"/>
</dbReference>
<feature type="compositionally biased region" description="Polar residues" evidence="1">
    <location>
        <begin position="9"/>
        <end position="19"/>
    </location>
</feature>
<dbReference type="SUPFAM" id="SSF48425">
    <property type="entry name" value="Sec7 domain"/>
    <property type="match status" value="1"/>
</dbReference>
<dbReference type="Pfam" id="PF01369">
    <property type="entry name" value="Sec7"/>
    <property type="match status" value="1"/>
</dbReference>
<dbReference type="SMART" id="SM00233">
    <property type="entry name" value="PH"/>
    <property type="match status" value="1"/>
</dbReference>
<name>A0A5C2SIE0_9APHY</name>
<dbReference type="Gene3D" id="1.10.1000.11">
    <property type="entry name" value="Arf Nucleotide-binding Site Opener,domain 2"/>
    <property type="match status" value="1"/>
</dbReference>
<feature type="region of interest" description="Disordered" evidence="1">
    <location>
        <begin position="345"/>
        <end position="524"/>
    </location>
</feature>
<evidence type="ECO:0000259" key="2">
    <source>
        <dbReference type="PROSITE" id="PS50003"/>
    </source>
</evidence>
<dbReference type="GO" id="GO:0005085">
    <property type="term" value="F:guanyl-nucleotide exchange factor activity"/>
    <property type="evidence" value="ECO:0007669"/>
    <property type="project" value="InterPro"/>
</dbReference>
<feature type="region of interest" description="Disordered" evidence="1">
    <location>
        <begin position="1397"/>
        <end position="1461"/>
    </location>
</feature>
<feature type="compositionally biased region" description="Polar residues" evidence="1">
    <location>
        <begin position="1029"/>
        <end position="1045"/>
    </location>
</feature>
<dbReference type="InterPro" id="IPR011993">
    <property type="entry name" value="PH-like_dom_sf"/>
</dbReference>
<evidence type="ECO:0008006" key="6">
    <source>
        <dbReference type="Google" id="ProtNLM"/>
    </source>
</evidence>
<feature type="region of interest" description="Disordered" evidence="1">
    <location>
        <begin position="245"/>
        <end position="332"/>
    </location>
</feature>
<keyword evidence="5" id="KW-1185">Reference proteome</keyword>
<feature type="compositionally biased region" description="Pro residues" evidence="1">
    <location>
        <begin position="429"/>
        <end position="447"/>
    </location>
</feature>
<feature type="domain" description="PH" evidence="2">
    <location>
        <begin position="817"/>
        <end position="943"/>
    </location>
</feature>
<feature type="compositionally biased region" description="Low complexity" evidence="1">
    <location>
        <begin position="470"/>
        <end position="485"/>
    </location>
</feature>
<dbReference type="PROSITE" id="PS50003">
    <property type="entry name" value="PH_DOMAIN"/>
    <property type="match status" value="1"/>
</dbReference>
<feature type="compositionally biased region" description="Low complexity" evidence="1">
    <location>
        <begin position="492"/>
        <end position="510"/>
    </location>
</feature>
<evidence type="ECO:0000313" key="5">
    <source>
        <dbReference type="Proteomes" id="UP000313359"/>
    </source>
</evidence>
<feature type="compositionally biased region" description="Pro residues" evidence="1">
    <location>
        <begin position="319"/>
        <end position="332"/>
    </location>
</feature>
<dbReference type="STRING" id="1328759.A0A5C2SIE0"/>
<feature type="region of interest" description="Disordered" evidence="1">
    <location>
        <begin position="94"/>
        <end position="184"/>
    </location>
</feature>